<keyword evidence="4" id="KW-1185">Reference proteome</keyword>
<sequence>MAHIQEVTPDPVDNSGPIFDDEPMHKVQNNNDNYNVFAMENEYLEQPESSNHIYLAEQGYTNITIDSLDICYDRDQDDQDDTANLDQEQEMVADLKYVNSLEDEVDNLKSQMETQKTQFLNEIDRLSREYYYADHMNAILGIYTDLDEFTDLQCDSEKPLEKYERVIPTTSVSRPQLKSNQLEDRVMYNNSQGKKQEVEDHRQRHLCLLVSWGRKKESLFILGLPQAQQDGITTSTQGLMWSNASRSINGKKYVLVFVDDFSRDNWTYSCGPRRNTWSSQLISSLLSKEDFMAQ</sequence>
<keyword evidence="1" id="KW-0175">Coiled coil</keyword>
<comment type="caution">
    <text evidence="3">The sequence shown here is derived from an EMBL/GenBank/DDBJ whole genome shotgun (WGS) entry which is preliminary data.</text>
</comment>
<protein>
    <submittedName>
        <fullName evidence="3">Uncharacterized protein</fullName>
    </submittedName>
</protein>
<organism evidence="3 4">
    <name type="scientific">Tanacetum coccineum</name>
    <dbReference type="NCBI Taxonomy" id="301880"/>
    <lineage>
        <taxon>Eukaryota</taxon>
        <taxon>Viridiplantae</taxon>
        <taxon>Streptophyta</taxon>
        <taxon>Embryophyta</taxon>
        <taxon>Tracheophyta</taxon>
        <taxon>Spermatophyta</taxon>
        <taxon>Magnoliopsida</taxon>
        <taxon>eudicotyledons</taxon>
        <taxon>Gunneridae</taxon>
        <taxon>Pentapetalae</taxon>
        <taxon>asterids</taxon>
        <taxon>campanulids</taxon>
        <taxon>Asterales</taxon>
        <taxon>Asteraceae</taxon>
        <taxon>Asteroideae</taxon>
        <taxon>Anthemideae</taxon>
        <taxon>Anthemidinae</taxon>
        <taxon>Tanacetum</taxon>
    </lineage>
</organism>
<evidence type="ECO:0000256" key="1">
    <source>
        <dbReference type="SAM" id="Coils"/>
    </source>
</evidence>
<evidence type="ECO:0000313" key="4">
    <source>
        <dbReference type="Proteomes" id="UP001151760"/>
    </source>
</evidence>
<name>A0ABQ5E6S3_9ASTR</name>
<accession>A0ABQ5E6S3</accession>
<reference evidence="3" key="2">
    <citation type="submission" date="2022-01" db="EMBL/GenBank/DDBJ databases">
        <authorList>
            <person name="Yamashiro T."/>
            <person name="Shiraishi A."/>
            <person name="Satake H."/>
            <person name="Nakayama K."/>
        </authorList>
    </citation>
    <scope>NUCLEOTIDE SEQUENCE</scope>
</reference>
<dbReference type="Proteomes" id="UP001151760">
    <property type="component" value="Unassembled WGS sequence"/>
</dbReference>
<feature type="region of interest" description="Disordered" evidence="2">
    <location>
        <begin position="1"/>
        <end position="20"/>
    </location>
</feature>
<feature type="coiled-coil region" evidence="1">
    <location>
        <begin position="98"/>
        <end position="129"/>
    </location>
</feature>
<evidence type="ECO:0000256" key="2">
    <source>
        <dbReference type="SAM" id="MobiDB-lite"/>
    </source>
</evidence>
<gene>
    <name evidence="3" type="ORF">Tco_0955289</name>
</gene>
<evidence type="ECO:0000313" key="3">
    <source>
        <dbReference type="EMBL" id="GJT46574.1"/>
    </source>
</evidence>
<proteinExistence type="predicted"/>
<reference evidence="3" key="1">
    <citation type="journal article" date="2022" name="Int. J. Mol. Sci.">
        <title>Draft Genome of Tanacetum Coccineum: Genomic Comparison of Closely Related Tanacetum-Family Plants.</title>
        <authorList>
            <person name="Yamashiro T."/>
            <person name="Shiraishi A."/>
            <person name="Nakayama K."/>
            <person name="Satake H."/>
        </authorList>
    </citation>
    <scope>NUCLEOTIDE SEQUENCE</scope>
</reference>
<dbReference type="EMBL" id="BQNB010015997">
    <property type="protein sequence ID" value="GJT46574.1"/>
    <property type="molecule type" value="Genomic_DNA"/>
</dbReference>